<sequence>MAEHLFFPDEPPKPLRIEYNGSLYDGGDWDQFPTRCGWKLETGAEKFPPRQIPQSFHSEIECWLYFGMLHYVFGDQLDQSEFLMRRKEEDTRQYITTKHLHKYVSNAKEWKKRKLSERAIDIVKKVCEQLFGYGPLYVRNDMALAIRLVCHALWDIAGKRDGPQTLAPPRVQSWLFTGESDCRRMVAEGWCPLEAAKCRVAGGGVQTPVYLLQLMRVKAEWDTITHERCKKTECVANNVDESDYVTRHLQEECTCSHLQSNIEQLHAILLDGGVPLLMLTADGEDELGNQNIKAEIVRKRVGRQYLAISHVWSDGLGNTKGNSLPICQLKLLYEEARHVLNGSEYVPRYEGGPFGPLHTGVARLAHFAGSQTLRRDDSVLLWIDTLCIPHQPDVRSLAIQRIREVYADAYRTMILDSEMRQVNSSSTSHLELLLRVLHCSGWMRRLWTLQEGLAAKSRLYMLFSDKAVNIATIADELLTKLDRGKLPIMQESIAFFAMGVWFGFFKHTIDFTSKFERFVNLFAIFTPFDRNDITRDQLIIWNWFNVATRATSKARDRPIILAGILNLDLKEILDVKGSDERMRKFYSLIDSFPQDVLFQPGPRFEDYGMRWAMKVCQYTEEIQYLSGDPGKITPRGLQITTYTSWVFPSRIVFDIRLLELEPEQGLAFEQGLLAFEQWVEEHNLEGVSNVCVLKTNTPVVFEPDRTYGIIWSGSERSRPGSMQSCVVVSLCTTEDAVLYGQYEGLGTFESISSFAKRPGEGYFVPVIWDEGQKREWIVG</sequence>
<feature type="domain" description="Heterokaryon incompatibility" evidence="1">
    <location>
        <begin position="305"/>
        <end position="420"/>
    </location>
</feature>
<dbReference type="PANTHER" id="PTHR39596">
    <property type="match status" value="1"/>
</dbReference>
<dbReference type="Pfam" id="PF06985">
    <property type="entry name" value="HET"/>
    <property type="match status" value="1"/>
</dbReference>
<dbReference type="EMBL" id="CM002799">
    <property type="protein sequence ID" value="KZN88785.1"/>
    <property type="molecule type" value="Genomic_DNA"/>
</dbReference>
<dbReference type="Proteomes" id="UP000076449">
    <property type="component" value="Chromosome II"/>
</dbReference>
<dbReference type="InterPro" id="IPR010730">
    <property type="entry name" value="HET"/>
</dbReference>
<name>A0A167U090_PENCH</name>
<organism evidence="2">
    <name type="scientific">Penicillium chrysogenum</name>
    <name type="common">Penicillium notatum</name>
    <dbReference type="NCBI Taxonomy" id="5076"/>
    <lineage>
        <taxon>Eukaryota</taxon>
        <taxon>Fungi</taxon>
        <taxon>Dikarya</taxon>
        <taxon>Ascomycota</taxon>
        <taxon>Pezizomycotina</taxon>
        <taxon>Eurotiomycetes</taxon>
        <taxon>Eurotiomycetidae</taxon>
        <taxon>Eurotiales</taxon>
        <taxon>Aspergillaceae</taxon>
        <taxon>Penicillium</taxon>
        <taxon>Penicillium chrysogenum species complex</taxon>
    </lineage>
</organism>
<proteinExistence type="predicted"/>
<gene>
    <name evidence="2" type="ORF">EN45_073710</name>
</gene>
<evidence type="ECO:0000259" key="1">
    <source>
        <dbReference type="Pfam" id="PF06985"/>
    </source>
</evidence>
<accession>A0A167U090</accession>
<dbReference type="PANTHER" id="PTHR39596:SF2">
    <property type="entry name" value="HET DOMAIN PROTEIN (AFU_ORTHOLOGUE AFUA_1G17550)-RELATED"/>
    <property type="match status" value="1"/>
</dbReference>
<reference evidence="2" key="1">
    <citation type="journal article" date="2014" name="Genome Announc.">
        <title>Complete sequencing and chromosome-scale genome assembly of the industrial progenitor strain P2niaD18 from the penicillin producer Penicillium chrysogenum.</title>
        <authorList>
            <person name="Specht T."/>
            <person name="Dahlmann T.A."/>
            <person name="Zadra I."/>
            <person name="Kurnsteiner H."/>
            <person name="Kuck U."/>
        </authorList>
    </citation>
    <scope>NUCLEOTIDE SEQUENCE [LARGE SCALE GENOMIC DNA]</scope>
    <source>
        <strain evidence="2">P2niaD18</strain>
    </source>
</reference>
<evidence type="ECO:0000313" key="2">
    <source>
        <dbReference type="EMBL" id="KZN88785.1"/>
    </source>
</evidence>
<protein>
    <recommendedName>
        <fullName evidence="1">Heterokaryon incompatibility domain-containing protein</fullName>
    </recommendedName>
</protein>
<dbReference type="AlphaFoldDB" id="A0A167U090"/>